<dbReference type="KEGG" id="tact:SG35_006160"/>
<accession>A0AAE9YS58</accession>
<dbReference type="Proteomes" id="UP000032568">
    <property type="component" value="Chromosome"/>
</dbReference>
<name>A0AAE9YS58_9GAMM</name>
<evidence type="ECO:0000313" key="2">
    <source>
        <dbReference type="Proteomes" id="UP000032568"/>
    </source>
</evidence>
<proteinExistence type="predicted"/>
<protein>
    <recommendedName>
        <fullName evidence="3">DUF4178 domain-containing protein</fullName>
    </recommendedName>
</protein>
<dbReference type="AlphaFoldDB" id="A0AAE9YS58"/>
<keyword evidence="2" id="KW-1185">Reference proteome</keyword>
<evidence type="ECO:0008006" key="3">
    <source>
        <dbReference type="Google" id="ProtNLM"/>
    </source>
</evidence>
<dbReference type="RefSeq" id="WP_044832279.1">
    <property type="nucleotide sequence ID" value="NZ_CP059735.1"/>
</dbReference>
<evidence type="ECO:0000313" key="1">
    <source>
        <dbReference type="EMBL" id="WDE00235.1"/>
    </source>
</evidence>
<reference evidence="1 2" key="1">
    <citation type="journal article" date="2015" name="Genome Announc.">
        <title>Draft Genome Sequences of Marine Isolates of Thalassomonas viridans and Thalassomonas actiniarum.</title>
        <authorList>
            <person name="Olonade I."/>
            <person name="van Zyl L.J."/>
            <person name="Trindade M."/>
        </authorList>
    </citation>
    <scope>NUCLEOTIDE SEQUENCE [LARGE SCALE GENOMIC DNA]</scope>
    <source>
        <strain evidence="1 2">A5K-106</strain>
    </source>
</reference>
<dbReference type="EMBL" id="CP059735">
    <property type="protein sequence ID" value="WDE00235.1"/>
    <property type="molecule type" value="Genomic_DNA"/>
</dbReference>
<organism evidence="1 2">
    <name type="scientific">Thalassomonas actiniarum</name>
    <dbReference type="NCBI Taxonomy" id="485447"/>
    <lineage>
        <taxon>Bacteria</taxon>
        <taxon>Pseudomonadati</taxon>
        <taxon>Pseudomonadota</taxon>
        <taxon>Gammaproteobacteria</taxon>
        <taxon>Alteromonadales</taxon>
        <taxon>Colwelliaceae</taxon>
        <taxon>Thalassomonas</taxon>
    </lineage>
</organism>
<gene>
    <name evidence="1" type="ORF">SG35_006160</name>
</gene>
<sequence>MSFFKRVFGKEQAPQRSLTSVKDLKKDDIIVLTDSFALPESLRQQQFQVSDVNSYEFEHHTQTEWVLTGNNDNEIYLSLDVDDKIYLKFSLKIEHQDVESLFDLDSFAAIFDEPGQAFLERQSDTAKTSGWTSEQYQQNAFAVVGYFHRKDHRSENLSAYQGSDSGEQFEQYVLHDAEQDFGIEVEVWSDGDTDVFLTLYRPVTDIIDMYPGS</sequence>
<reference evidence="1 2" key="2">
    <citation type="journal article" date="2022" name="Mar. Drugs">
        <title>Bioassay-Guided Fractionation Leads to the Detection of Cholic Acid Generated by the Rare Thalassomonas sp.</title>
        <authorList>
            <person name="Pheiffer F."/>
            <person name="Schneider Y.K."/>
            <person name="Hansen E.H."/>
            <person name="Andersen J.H."/>
            <person name="Isaksson J."/>
            <person name="Busche T."/>
            <person name="R C."/>
            <person name="Kalinowski J."/>
            <person name="Zyl L.V."/>
            <person name="Trindade M."/>
        </authorList>
    </citation>
    <scope>NUCLEOTIDE SEQUENCE [LARGE SCALE GENOMIC DNA]</scope>
    <source>
        <strain evidence="1 2">A5K-106</strain>
    </source>
</reference>